<comment type="caution">
    <text evidence="1">The sequence shown here is derived from an EMBL/GenBank/DDBJ whole genome shotgun (WGS) entry which is preliminary data.</text>
</comment>
<dbReference type="EMBL" id="PYFT01000001">
    <property type="protein sequence ID" value="PSR56888.1"/>
    <property type="molecule type" value="Genomic_DNA"/>
</dbReference>
<evidence type="ECO:0000313" key="1">
    <source>
        <dbReference type="EMBL" id="PSR56888.1"/>
    </source>
</evidence>
<proteinExistence type="predicted"/>
<protein>
    <recommendedName>
        <fullName evidence="3">Lipoprotein</fullName>
    </recommendedName>
</protein>
<gene>
    <name evidence="1" type="ORF">AHMF7605_27015</name>
</gene>
<reference evidence="1 2" key="1">
    <citation type="submission" date="2018-03" db="EMBL/GenBank/DDBJ databases">
        <title>Adhaeribacter sp. HMF7605 Genome sequencing and assembly.</title>
        <authorList>
            <person name="Kang H."/>
            <person name="Kang J."/>
            <person name="Cha I."/>
            <person name="Kim H."/>
            <person name="Joh K."/>
        </authorList>
    </citation>
    <scope>NUCLEOTIDE SEQUENCE [LARGE SCALE GENOMIC DNA]</scope>
    <source>
        <strain evidence="1 2">HMF7605</strain>
    </source>
</reference>
<evidence type="ECO:0000313" key="2">
    <source>
        <dbReference type="Proteomes" id="UP000240357"/>
    </source>
</evidence>
<dbReference type="RefSeq" id="WP_106933061.1">
    <property type="nucleotide sequence ID" value="NZ_PYFT01000001.1"/>
</dbReference>
<organism evidence="1 2">
    <name type="scientific">Adhaeribacter arboris</name>
    <dbReference type="NCBI Taxonomy" id="2072846"/>
    <lineage>
        <taxon>Bacteria</taxon>
        <taxon>Pseudomonadati</taxon>
        <taxon>Bacteroidota</taxon>
        <taxon>Cytophagia</taxon>
        <taxon>Cytophagales</taxon>
        <taxon>Hymenobacteraceae</taxon>
        <taxon>Adhaeribacter</taxon>
    </lineage>
</organism>
<name>A0A2T2YN11_9BACT</name>
<evidence type="ECO:0008006" key="3">
    <source>
        <dbReference type="Google" id="ProtNLM"/>
    </source>
</evidence>
<dbReference type="OrthoDB" id="1043604at2"/>
<dbReference type="Proteomes" id="UP000240357">
    <property type="component" value="Unassembled WGS sequence"/>
</dbReference>
<dbReference type="PROSITE" id="PS51257">
    <property type="entry name" value="PROKAR_LIPOPROTEIN"/>
    <property type="match status" value="1"/>
</dbReference>
<dbReference type="AlphaFoldDB" id="A0A2T2YN11"/>
<accession>A0A2T2YN11</accession>
<sequence length="172" mass="20138">MPLKTFTFLFLLTLTASCNSFENKFYKKIQEGEINSIKSKKSVMFDLSSLTDFDWDSVLIIHGNESVPVNAEQIEVDLKRTTTDLPTLTDRFYFLQKDKKVIVKEIESMIFHDPDVNIEFCLIDTTNYRPWLSRDECKFRLMSNSKRVSHGGIFLFPPCRTWVTEKSLKVFE</sequence>
<keyword evidence="2" id="KW-1185">Reference proteome</keyword>